<name>A0A2S9WS95_9FLAO</name>
<comment type="caution">
    <text evidence="3">The sequence shown here is derived from an EMBL/GenBank/DDBJ whole genome shotgun (WGS) entry which is preliminary data.</text>
</comment>
<proteinExistence type="predicted"/>
<dbReference type="Pfam" id="PF05658">
    <property type="entry name" value="YadA_head"/>
    <property type="match status" value="5"/>
</dbReference>
<dbReference type="GO" id="GO:0019867">
    <property type="term" value="C:outer membrane"/>
    <property type="evidence" value="ECO:0007669"/>
    <property type="project" value="InterPro"/>
</dbReference>
<feature type="domain" description="Trimeric autotransporter adhesin YadA-like head" evidence="2">
    <location>
        <begin position="178"/>
        <end position="204"/>
    </location>
</feature>
<evidence type="ECO:0000259" key="2">
    <source>
        <dbReference type="Pfam" id="PF05658"/>
    </source>
</evidence>
<dbReference type="InterPro" id="IPR011049">
    <property type="entry name" value="Serralysin-like_metalloprot_C"/>
</dbReference>
<dbReference type="AlphaFoldDB" id="A0A2S9WS95"/>
<keyword evidence="4" id="KW-1185">Reference proteome</keyword>
<dbReference type="EMBL" id="MQUC01000003">
    <property type="protein sequence ID" value="PRP66355.1"/>
    <property type="molecule type" value="Genomic_DNA"/>
</dbReference>
<feature type="chain" id="PRO_5015445080" description="Trimeric autotransporter adhesin YadA-like head domain-containing protein" evidence="1">
    <location>
        <begin position="20"/>
        <end position="489"/>
    </location>
</feature>
<dbReference type="Gene3D" id="2.150.10.10">
    <property type="entry name" value="Serralysin-like metalloprotease, C-terminal"/>
    <property type="match status" value="2"/>
</dbReference>
<dbReference type="RefSeq" id="WP_172443312.1">
    <property type="nucleotide sequence ID" value="NZ_MQUC01000003.1"/>
</dbReference>
<feature type="domain" description="Trimeric autotransporter adhesin YadA-like head" evidence="2">
    <location>
        <begin position="290"/>
        <end position="316"/>
    </location>
</feature>
<reference evidence="3 4" key="1">
    <citation type="submission" date="2016-11" db="EMBL/GenBank/DDBJ databases">
        <title>Trade-off between light-utilization and light-protection in marine flavobacteria.</title>
        <authorList>
            <person name="Kumagai Y."/>
        </authorList>
    </citation>
    <scope>NUCLEOTIDE SEQUENCE [LARGE SCALE GENOMIC DNA]</scope>
    <source>
        <strain evidence="3 4">JCM 17109</strain>
    </source>
</reference>
<feature type="domain" description="Trimeric autotransporter adhesin YadA-like head" evidence="2">
    <location>
        <begin position="206"/>
        <end position="231"/>
    </location>
</feature>
<feature type="domain" description="Trimeric autotransporter adhesin YadA-like head" evidence="2">
    <location>
        <begin position="264"/>
        <end position="288"/>
    </location>
</feature>
<feature type="signal peptide" evidence="1">
    <location>
        <begin position="1"/>
        <end position="19"/>
    </location>
</feature>
<keyword evidence="1" id="KW-0732">Signal</keyword>
<sequence length="489" mass="49226">MKITPLFFATLLFSVLSYSQVGIGTITPDASTLLEVSSSNKGVLLPKVALTGTTDVTTIANPAMGLLIFNTANVPGLNVGYTYWNGSRWSTFLDISTESSDWSLSGNELTGNEFLGTTNEQSLQLRVNNNQIGLFAPNGGIAIGLNTQAKDNNSIAIGTNAKAITSNQALAIGYGADASAFQSTSIGLGSKASQDRSLALGNNSAASGQNSTALGVSATASAQNAMAMGNASNAGASKAIAIGNEAQALDGSGVAIGASSFARKQSTVALGAGADAKRDNSLAIGNGSIADGFEAAAFGSGAQANSTGSTAIGRGAIANGVDAIVLGNADAYVGIGTSSPDNATKLHVAGKVKIVDGTQGTGKVLTSDANGRASWQPAVAPGTPQIVAAGVVNAAGIALKINGATVSKINVGDYQVTFTTARPSANYVINIATLDCGGNCQNGTTYDDPGITYYNRTATGFRINIGDNDNGVSARLDTDLEFSFSVIDF</sequence>
<evidence type="ECO:0000313" key="3">
    <source>
        <dbReference type="EMBL" id="PRP66355.1"/>
    </source>
</evidence>
<gene>
    <name evidence="3" type="ORF">BST86_04250</name>
</gene>
<evidence type="ECO:0000313" key="4">
    <source>
        <dbReference type="Proteomes" id="UP000239532"/>
    </source>
</evidence>
<accession>A0A2S9WS95</accession>
<feature type="domain" description="Trimeric autotransporter adhesin YadA-like head" evidence="2">
    <location>
        <begin position="139"/>
        <end position="161"/>
    </location>
</feature>
<dbReference type="InterPro" id="IPR008640">
    <property type="entry name" value="Adhesin_Head_dom"/>
</dbReference>
<evidence type="ECO:0000256" key="1">
    <source>
        <dbReference type="SAM" id="SignalP"/>
    </source>
</evidence>
<protein>
    <recommendedName>
        <fullName evidence="2">Trimeric autotransporter adhesin YadA-like head domain-containing protein</fullName>
    </recommendedName>
</protein>
<dbReference type="CDD" id="cd12820">
    <property type="entry name" value="LbR_YadA-like"/>
    <property type="match status" value="1"/>
</dbReference>
<organism evidence="3 4">
    <name type="scientific">Nonlabens agnitus</name>
    <dbReference type="NCBI Taxonomy" id="870484"/>
    <lineage>
        <taxon>Bacteria</taxon>
        <taxon>Pseudomonadati</taxon>
        <taxon>Bacteroidota</taxon>
        <taxon>Flavobacteriia</taxon>
        <taxon>Flavobacteriales</taxon>
        <taxon>Flavobacteriaceae</taxon>
        <taxon>Nonlabens</taxon>
    </lineage>
</organism>
<dbReference type="SUPFAM" id="SSF101967">
    <property type="entry name" value="Adhesin YadA, collagen-binding domain"/>
    <property type="match status" value="2"/>
</dbReference>
<dbReference type="Proteomes" id="UP000239532">
    <property type="component" value="Unassembled WGS sequence"/>
</dbReference>